<dbReference type="EMBL" id="MU150328">
    <property type="protein sequence ID" value="KAF9458897.1"/>
    <property type="molecule type" value="Genomic_DNA"/>
</dbReference>
<accession>A0A9P5XW94</accession>
<comment type="caution">
    <text evidence="2">The sequence shown here is derived from an EMBL/GenBank/DDBJ whole genome shotgun (WGS) entry which is preliminary data.</text>
</comment>
<evidence type="ECO:0000313" key="2">
    <source>
        <dbReference type="EMBL" id="KAF9458897.1"/>
    </source>
</evidence>
<evidence type="ECO:0000313" key="3">
    <source>
        <dbReference type="Proteomes" id="UP000807353"/>
    </source>
</evidence>
<dbReference type="AlphaFoldDB" id="A0A9P5XW94"/>
<keyword evidence="1" id="KW-0812">Transmembrane</keyword>
<reference evidence="2" key="1">
    <citation type="submission" date="2020-11" db="EMBL/GenBank/DDBJ databases">
        <authorList>
            <consortium name="DOE Joint Genome Institute"/>
            <person name="Ahrendt S."/>
            <person name="Riley R."/>
            <person name="Andreopoulos W."/>
            <person name="Labutti K."/>
            <person name="Pangilinan J."/>
            <person name="Ruiz-Duenas F.J."/>
            <person name="Barrasa J.M."/>
            <person name="Sanchez-Garcia M."/>
            <person name="Camarero S."/>
            <person name="Miyauchi S."/>
            <person name="Serrano A."/>
            <person name="Linde D."/>
            <person name="Babiker R."/>
            <person name="Drula E."/>
            <person name="Ayuso-Fernandez I."/>
            <person name="Pacheco R."/>
            <person name="Padilla G."/>
            <person name="Ferreira P."/>
            <person name="Barriuso J."/>
            <person name="Kellner H."/>
            <person name="Castanera R."/>
            <person name="Alfaro M."/>
            <person name="Ramirez L."/>
            <person name="Pisabarro A.G."/>
            <person name="Kuo A."/>
            <person name="Tritt A."/>
            <person name="Lipzen A."/>
            <person name="He G."/>
            <person name="Yan M."/>
            <person name="Ng V."/>
            <person name="Cullen D."/>
            <person name="Martin F."/>
            <person name="Rosso M.-N."/>
            <person name="Henrissat B."/>
            <person name="Hibbett D."/>
            <person name="Martinez A.T."/>
            <person name="Grigoriev I.V."/>
        </authorList>
    </citation>
    <scope>NUCLEOTIDE SEQUENCE</scope>
    <source>
        <strain evidence="2">CBS 247.69</strain>
    </source>
</reference>
<gene>
    <name evidence="2" type="ORF">BDZ94DRAFT_64280</name>
</gene>
<protein>
    <submittedName>
        <fullName evidence="2">Uncharacterized protein</fullName>
    </submittedName>
</protein>
<feature type="transmembrane region" description="Helical" evidence="1">
    <location>
        <begin position="47"/>
        <end position="68"/>
    </location>
</feature>
<name>A0A9P5XW94_9AGAR</name>
<keyword evidence="1" id="KW-0472">Membrane</keyword>
<evidence type="ECO:0000256" key="1">
    <source>
        <dbReference type="SAM" id="Phobius"/>
    </source>
</evidence>
<dbReference type="OrthoDB" id="3250682at2759"/>
<proteinExistence type="predicted"/>
<feature type="transmembrane region" description="Helical" evidence="1">
    <location>
        <begin position="111"/>
        <end position="128"/>
    </location>
</feature>
<dbReference type="Proteomes" id="UP000807353">
    <property type="component" value="Unassembled WGS sequence"/>
</dbReference>
<feature type="transmembrane region" description="Helical" evidence="1">
    <location>
        <begin position="225"/>
        <end position="245"/>
    </location>
</feature>
<feature type="transmembrane region" description="Helical" evidence="1">
    <location>
        <begin position="80"/>
        <end position="104"/>
    </location>
</feature>
<organism evidence="2 3">
    <name type="scientific">Collybia nuda</name>
    <dbReference type="NCBI Taxonomy" id="64659"/>
    <lineage>
        <taxon>Eukaryota</taxon>
        <taxon>Fungi</taxon>
        <taxon>Dikarya</taxon>
        <taxon>Basidiomycota</taxon>
        <taxon>Agaricomycotina</taxon>
        <taxon>Agaricomycetes</taxon>
        <taxon>Agaricomycetidae</taxon>
        <taxon>Agaricales</taxon>
        <taxon>Tricholomatineae</taxon>
        <taxon>Clitocybaceae</taxon>
        <taxon>Collybia</taxon>
    </lineage>
</organism>
<keyword evidence="1" id="KW-1133">Transmembrane helix</keyword>
<feature type="transmembrane region" description="Helical" evidence="1">
    <location>
        <begin position="140"/>
        <end position="166"/>
    </location>
</feature>
<keyword evidence="3" id="KW-1185">Reference proteome</keyword>
<feature type="transmembrane region" description="Helical" evidence="1">
    <location>
        <begin position="17"/>
        <end position="35"/>
    </location>
</feature>
<sequence length="286" mass="31360">MVLSPSEMQFVSVLCEGVLVGIYGALIILVVCFLIKSNRRVSTMHRVLFGASITMFLISVGHLALLVLEASVSVRPTHSVAKALVVLSIFQFVISDLILIWRVWVVWGRSYYVAAGPFIIMVVAAGFTSANAARKDIQNFFLIVPVAAIIANTSLCTILIAGRIWYMHYHLKRVTNSPFLWRPPSSYRGAVALIVESGALYTTSQLMGLVLYYTNSAGLSIMLNMEIPIIGLVPTLIIVLVHFNIASGTKITRQFTTLVFRDSSVTSFNTPQADPATKVPDAHQQA</sequence>
<feature type="transmembrane region" description="Helical" evidence="1">
    <location>
        <begin position="187"/>
        <end position="213"/>
    </location>
</feature>